<feature type="non-terminal residue" evidence="1">
    <location>
        <position position="49"/>
    </location>
</feature>
<dbReference type="EMBL" id="FM207359">
    <property type="protein sequence ID" value="CAR63130.1"/>
    <property type="molecule type" value="Genomic_DNA"/>
</dbReference>
<protein>
    <submittedName>
        <fullName evidence="1">Uncharacterized protein</fullName>
    </submittedName>
</protein>
<reference evidence="1" key="1">
    <citation type="journal article" date="2010" name="PLoS ONE">
        <title>Inheritance of DNA transferred from American trypanosomes to human hosts.</title>
        <authorList>
            <person name="Hecht M.M."/>
            <person name="Nitz N."/>
            <person name="Araujo P.F."/>
            <person name="Sousa A.O."/>
            <person name="Rosa A.D.E. .C."/>
            <person name="Gomes D.A."/>
            <person name="Leonardecz E."/>
            <person name="Teixeira A.R."/>
        </authorList>
    </citation>
    <scope>NUCLEOTIDE SEQUENCE</scope>
    <source>
        <strain evidence="1">1459_46</strain>
    </source>
</reference>
<sequence length="49" mass="5500">MGAVDRRVSGLRSTFGVEIYASHPYIIWISKPVIGLFKDSFSFFSFGRG</sequence>
<organism evidence="1">
    <name type="scientific">Homo sapiens</name>
    <name type="common">Human</name>
    <dbReference type="NCBI Taxonomy" id="9606"/>
    <lineage>
        <taxon>Eukaryota</taxon>
        <taxon>Metazoa</taxon>
        <taxon>Chordata</taxon>
        <taxon>Craniata</taxon>
        <taxon>Vertebrata</taxon>
        <taxon>Euteleostomi</taxon>
        <taxon>Mammalia</taxon>
        <taxon>Eutheria</taxon>
        <taxon>Euarchontoglires</taxon>
        <taxon>Primates</taxon>
        <taxon>Haplorrhini</taxon>
        <taxon>Catarrhini</taxon>
        <taxon>Hominidae</taxon>
        <taxon>Homo</taxon>
    </lineage>
</organism>
<accession>C6GLV5</accession>
<proteinExistence type="predicted"/>
<dbReference type="AlphaFoldDB" id="C6GLV5"/>
<evidence type="ECO:0000313" key="1">
    <source>
        <dbReference type="EMBL" id="CAR63130.1"/>
    </source>
</evidence>
<name>C6GLV5_HUMAN</name>